<organism evidence="1">
    <name type="scientific">marine metagenome</name>
    <dbReference type="NCBI Taxonomy" id="408172"/>
    <lineage>
        <taxon>unclassified sequences</taxon>
        <taxon>metagenomes</taxon>
        <taxon>ecological metagenomes</taxon>
    </lineage>
</organism>
<dbReference type="AlphaFoldDB" id="A0A382YL43"/>
<evidence type="ECO:0000313" key="1">
    <source>
        <dbReference type="EMBL" id="SVD84002.1"/>
    </source>
</evidence>
<dbReference type="EMBL" id="UINC01176737">
    <property type="protein sequence ID" value="SVD84002.1"/>
    <property type="molecule type" value="Genomic_DNA"/>
</dbReference>
<accession>A0A382YL43</accession>
<feature type="non-terminal residue" evidence="1">
    <location>
        <position position="1"/>
    </location>
</feature>
<protein>
    <submittedName>
        <fullName evidence="1">Uncharacterized protein</fullName>
    </submittedName>
</protein>
<sequence>STLSDSGMAVRYDGDKKTNVLFVVFG</sequence>
<gene>
    <name evidence="1" type="ORF">METZ01_LOCUS436856</name>
</gene>
<reference evidence="1" key="1">
    <citation type="submission" date="2018-05" db="EMBL/GenBank/DDBJ databases">
        <authorList>
            <person name="Lanie J.A."/>
            <person name="Ng W.-L."/>
            <person name="Kazmierczak K.M."/>
            <person name="Andrzejewski T.M."/>
            <person name="Davidsen T.M."/>
            <person name="Wayne K.J."/>
            <person name="Tettelin H."/>
            <person name="Glass J.I."/>
            <person name="Rusch D."/>
            <person name="Podicherti R."/>
            <person name="Tsui H.-C.T."/>
            <person name="Winkler M.E."/>
        </authorList>
    </citation>
    <scope>NUCLEOTIDE SEQUENCE</scope>
</reference>
<name>A0A382YL43_9ZZZZ</name>
<proteinExistence type="predicted"/>